<evidence type="ECO:0000256" key="1">
    <source>
        <dbReference type="SAM" id="MobiDB-lite"/>
    </source>
</evidence>
<accession>A0AAJ6QT37</accession>
<gene>
    <name evidence="3" type="primary">LOC100899041</name>
</gene>
<organism evidence="2 3">
    <name type="scientific">Galendromus occidentalis</name>
    <name type="common">western predatory mite</name>
    <dbReference type="NCBI Taxonomy" id="34638"/>
    <lineage>
        <taxon>Eukaryota</taxon>
        <taxon>Metazoa</taxon>
        <taxon>Ecdysozoa</taxon>
        <taxon>Arthropoda</taxon>
        <taxon>Chelicerata</taxon>
        <taxon>Arachnida</taxon>
        <taxon>Acari</taxon>
        <taxon>Parasitiformes</taxon>
        <taxon>Mesostigmata</taxon>
        <taxon>Gamasina</taxon>
        <taxon>Phytoseioidea</taxon>
        <taxon>Phytoseiidae</taxon>
        <taxon>Typhlodrominae</taxon>
        <taxon>Galendromus</taxon>
    </lineage>
</organism>
<dbReference type="Proteomes" id="UP000694867">
    <property type="component" value="Unplaced"/>
</dbReference>
<sequence length="230" mass="26307">MSSGTKRKREFPSTFSSESRKFIFQLDLDQDAVKQMLGSLPYAHLRAVLLPLELHGKASYFEEMAEIERRSSCPHYGRYLYDLTSSNKCNIEISACVRLENPEEFYEANGLNLIRGEARNLDRALELETTLSEATVKCDISLNSVQAMNDFYSDYKSGLFDNSFRQAILGSPTEQQNLEPGQPRYSVKVGLNDRIFEAEKDRLQAMENAAKLAKKTHKHRQRQSRPAQAR</sequence>
<evidence type="ECO:0000313" key="2">
    <source>
        <dbReference type="Proteomes" id="UP000694867"/>
    </source>
</evidence>
<dbReference type="AlphaFoldDB" id="A0AAJ6QT37"/>
<protein>
    <submittedName>
        <fullName evidence="3">Uncharacterized protein LOC100899041</fullName>
    </submittedName>
</protein>
<dbReference type="GeneID" id="100899041"/>
<feature type="region of interest" description="Disordered" evidence="1">
    <location>
        <begin position="208"/>
        <end position="230"/>
    </location>
</feature>
<keyword evidence="2" id="KW-1185">Reference proteome</keyword>
<reference evidence="3" key="1">
    <citation type="submission" date="2025-08" db="UniProtKB">
        <authorList>
            <consortium name="RefSeq"/>
        </authorList>
    </citation>
    <scope>IDENTIFICATION</scope>
</reference>
<feature type="compositionally biased region" description="Basic residues" evidence="1">
    <location>
        <begin position="212"/>
        <end position="223"/>
    </location>
</feature>
<name>A0AAJ6QT37_9ACAR</name>
<evidence type="ECO:0000313" key="3">
    <source>
        <dbReference type="RefSeq" id="XP_003742991.1"/>
    </source>
</evidence>
<proteinExistence type="predicted"/>
<dbReference type="RefSeq" id="XP_003742991.1">
    <property type="nucleotide sequence ID" value="XM_003742943.1"/>
</dbReference>
<dbReference type="KEGG" id="goe:100899041"/>